<dbReference type="Pfam" id="PF24883">
    <property type="entry name" value="NPHP3_N"/>
    <property type="match status" value="1"/>
</dbReference>
<sequence>MDPFSAVGLAGNIIRFVEFGSDLVCGSLDIYKSADGATSINSELELITKDLTGLCSKLVRPFGLVNERSLPKAELDLLKLSRSCRALGEQFQEMLEGLKAKSRNRKWNSVRQALKTQWKAKDIRQYQQRLDNFRSEIACHLLSILSGQQNELQSTQTQILEKQSKITVSLDDVTASLRRLGISSATGPLRVKDEIVFFLEQFLAQSTNRDQAGDLDKDHGLLRWHKLPSQLFVLTNTIVSYAKELRIVESLRYAEIREREEQISSTHPRTFDWIFTEVQSNSTGQPPVSLLQWLRTSSGTYWISGRAGSGKSTLMKYLYQHERTLTALETWAGEKKLVLARFFFWHAGTEMQKSQKGLLQTLLFHILKECPQMVPEVCPLRWEAEMQSAESWTREELYKAFKLLQKSDFVNTKFCFFIDGLDEYKGDHIDIIDTVNNFVFGSNIKVLFSSRPWVVFEQAYGDNKINKLQLHEYTEDDIQRFVTDKFAEDSRFGELQGSDRRYEALIEQIVKRAHGVFLWVFLVVRSLRRGLVNCDTLDELHARLHAIPTDLEEYFRNMLDSTEKMYHEQAARIYQMCLSASGHVPLTTLSFFDRTDSKFCLTEEMNVWTDEECLQIRNKARTRVMARCTDLLEVSVGFNSITFLHRTVHDFLTTREVREILEDRVGPDFDPDLHLGNATICEVKHLSPTQLRAPFAQYETFKSLIERFMDIVHKMELQKNQDYLPLVDELEKAVNVLRGDAVPTSNWPIRPHVASQYPNGWVKLMAIKQELLLYLCRENELSRLDKETRFVGRPPLDIALRPLRENFVSSDLTRLSAQLVTTLLGFGMDPNQHYRNSTVWGLFLDDIRTGDAYYSSHELAEIFESLLAAGADPEREFIWQAVSRYCEPEDAKHVEGVRLRMRAQKFRENSVTVASSDLVKSPTSAQNFRENSTNIASSDLAKSATSTQYLRKRGFRRVTKWLTIRKHILE</sequence>
<gene>
    <name evidence="4" type="ORF">HETSPECPRED_008581</name>
</gene>
<keyword evidence="1" id="KW-0677">Repeat</keyword>
<evidence type="ECO:0000259" key="3">
    <source>
        <dbReference type="Pfam" id="PF25053"/>
    </source>
</evidence>
<name>A0A8H3FYC1_9LECA</name>
<dbReference type="Pfam" id="PF25053">
    <property type="entry name" value="DUF7791"/>
    <property type="match status" value="1"/>
</dbReference>
<accession>A0A8H3FYC1</accession>
<dbReference type="PANTHER" id="PTHR10039:SF5">
    <property type="entry name" value="NACHT DOMAIN-CONTAINING PROTEIN"/>
    <property type="match status" value="1"/>
</dbReference>
<feature type="domain" description="DUF7791" evidence="3">
    <location>
        <begin position="562"/>
        <end position="690"/>
    </location>
</feature>
<dbReference type="Gene3D" id="3.40.50.300">
    <property type="entry name" value="P-loop containing nucleotide triphosphate hydrolases"/>
    <property type="match status" value="1"/>
</dbReference>
<keyword evidence="5" id="KW-1185">Reference proteome</keyword>
<reference evidence="4" key="1">
    <citation type="submission" date="2021-03" db="EMBL/GenBank/DDBJ databases">
        <authorList>
            <person name="Tagirdzhanova G."/>
        </authorList>
    </citation>
    <scope>NUCLEOTIDE SEQUENCE</scope>
</reference>
<dbReference type="OrthoDB" id="443402at2759"/>
<evidence type="ECO:0000259" key="2">
    <source>
        <dbReference type="Pfam" id="PF24883"/>
    </source>
</evidence>
<dbReference type="PANTHER" id="PTHR10039">
    <property type="entry name" value="AMELOGENIN"/>
    <property type="match status" value="1"/>
</dbReference>
<dbReference type="EMBL" id="CAJPDS010000067">
    <property type="protein sequence ID" value="CAF9933267.1"/>
    <property type="molecule type" value="Genomic_DNA"/>
</dbReference>
<evidence type="ECO:0000313" key="5">
    <source>
        <dbReference type="Proteomes" id="UP000664521"/>
    </source>
</evidence>
<evidence type="ECO:0000256" key="1">
    <source>
        <dbReference type="ARBA" id="ARBA00022737"/>
    </source>
</evidence>
<comment type="caution">
    <text evidence="4">The sequence shown here is derived from an EMBL/GenBank/DDBJ whole genome shotgun (WGS) entry which is preliminary data.</text>
</comment>
<protein>
    <recommendedName>
        <fullName evidence="6">NACHT domain-containing protein</fullName>
    </recommendedName>
</protein>
<dbReference type="AlphaFoldDB" id="A0A8H3FYC1"/>
<evidence type="ECO:0008006" key="6">
    <source>
        <dbReference type="Google" id="ProtNLM"/>
    </source>
</evidence>
<proteinExistence type="predicted"/>
<feature type="domain" description="Nephrocystin 3-like N-terminal" evidence="2">
    <location>
        <begin position="291"/>
        <end position="451"/>
    </location>
</feature>
<organism evidence="4 5">
    <name type="scientific">Heterodermia speciosa</name>
    <dbReference type="NCBI Taxonomy" id="116794"/>
    <lineage>
        <taxon>Eukaryota</taxon>
        <taxon>Fungi</taxon>
        <taxon>Dikarya</taxon>
        <taxon>Ascomycota</taxon>
        <taxon>Pezizomycotina</taxon>
        <taxon>Lecanoromycetes</taxon>
        <taxon>OSLEUM clade</taxon>
        <taxon>Lecanoromycetidae</taxon>
        <taxon>Caliciales</taxon>
        <taxon>Physciaceae</taxon>
        <taxon>Heterodermia</taxon>
    </lineage>
</organism>
<dbReference type="SUPFAM" id="SSF52540">
    <property type="entry name" value="P-loop containing nucleoside triphosphate hydrolases"/>
    <property type="match status" value="1"/>
</dbReference>
<dbReference type="InterPro" id="IPR027417">
    <property type="entry name" value="P-loop_NTPase"/>
</dbReference>
<dbReference type="InterPro" id="IPR056884">
    <property type="entry name" value="NPHP3-like_N"/>
</dbReference>
<dbReference type="Proteomes" id="UP000664521">
    <property type="component" value="Unassembled WGS sequence"/>
</dbReference>
<evidence type="ECO:0000313" key="4">
    <source>
        <dbReference type="EMBL" id="CAF9933267.1"/>
    </source>
</evidence>
<dbReference type="InterPro" id="IPR056693">
    <property type="entry name" value="DUF7791"/>
</dbReference>